<feature type="non-terminal residue" evidence="1">
    <location>
        <position position="83"/>
    </location>
</feature>
<dbReference type="Proteomes" id="UP000054560">
    <property type="component" value="Unassembled WGS sequence"/>
</dbReference>
<gene>
    <name evidence="1" type="ORF">SARC_17508</name>
</gene>
<protein>
    <submittedName>
        <fullName evidence="1">Uncharacterized protein</fullName>
    </submittedName>
</protein>
<evidence type="ECO:0000313" key="2">
    <source>
        <dbReference type="Proteomes" id="UP000054560"/>
    </source>
</evidence>
<name>A0A0L0EZZ7_9EUKA</name>
<reference evidence="1 2" key="1">
    <citation type="submission" date="2011-02" db="EMBL/GenBank/DDBJ databases">
        <title>The Genome Sequence of Sphaeroforma arctica JP610.</title>
        <authorList>
            <consortium name="The Broad Institute Genome Sequencing Platform"/>
            <person name="Russ C."/>
            <person name="Cuomo C."/>
            <person name="Young S.K."/>
            <person name="Zeng Q."/>
            <person name="Gargeya S."/>
            <person name="Alvarado L."/>
            <person name="Berlin A."/>
            <person name="Chapman S.B."/>
            <person name="Chen Z."/>
            <person name="Freedman E."/>
            <person name="Gellesch M."/>
            <person name="Goldberg J."/>
            <person name="Griggs A."/>
            <person name="Gujja S."/>
            <person name="Heilman E."/>
            <person name="Heiman D."/>
            <person name="Howarth C."/>
            <person name="Mehta T."/>
            <person name="Neiman D."/>
            <person name="Pearson M."/>
            <person name="Roberts A."/>
            <person name="Saif S."/>
            <person name="Shea T."/>
            <person name="Shenoy N."/>
            <person name="Sisk P."/>
            <person name="Stolte C."/>
            <person name="Sykes S."/>
            <person name="White J."/>
            <person name="Yandava C."/>
            <person name="Burger G."/>
            <person name="Gray M.W."/>
            <person name="Holland P.W.H."/>
            <person name="King N."/>
            <person name="Lang F.B.F."/>
            <person name="Roger A.J."/>
            <person name="Ruiz-Trillo I."/>
            <person name="Haas B."/>
            <person name="Nusbaum C."/>
            <person name="Birren B."/>
        </authorList>
    </citation>
    <scope>NUCLEOTIDE SEQUENCE [LARGE SCALE GENOMIC DNA]</scope>
    <source>
        <strain evidence="1 2">JP610</strain>
    </source>
</reference>
<organism evidence="1 2">
    <name type="scientific">Sphaeroforma arctica JP610</name>
    <dbReference type="NCBI Taxonomy" id="667725"/>
    <lineage>
        <taxon>Eukaryota</taxon>
        <taxon>Ichthyosporea</taxon>
        <taxon>Ichthyophonida</taxon>
        <taxon>Sphaeroforma</taxon>
    </lineage>
</organism>
<dbReference type="AlphaFoldDB" id="A0A0L0EZZ7"/>
<proteinExistence type="predicted"/>
<accession>A0A0L0EZZ7</accession>
<dbReference type="EMBL" id="KQ252632">
    <property type="protein sequence ID" value="KNC69971.1"/>
    <property type="molecule type" value="Genomic_DNA"/>
</dbReference>
<feature type="non-terminal residue" evidence="1">
    <location>
        <position position="1"/>
    </location>
</feature>
<evidence type="ECO:0000313" key="1">
    <source>
        <dbReference type="EMBL" id="KNC69971.1"/>
    </source>
</evidence>
<keyword evidence="2" id="KW-1185">Reference proteome</keyword>
<sequence length="83" mass="8932">HKANPADGAPNFQNSECQLLDGVSVWFDMYVNSDHESDEVPKVAVCGGMSHINAAISSRKLSELLQLIVDSVPNALPEQPVAE</sequence>
<dbReference type="GeneID" id="25918012"/>
<dbReference type="RefSeq" id="XP_014143873.1">
    <property type="nucleotide sequence ID" value="XM_014288398.1"/>
</dbReference>